<dbReference type="InterPro" id="IPR045596">
    <property type="entry name" value="DUF6459"/>
</dbReference>
<dbReference type="EMBL" id="LT629792">
    <property type="protein sequence ID" value="SDT98217.1"/>
    <property type="molecule type" value="Genomic_DNA"/>
</dbReference>
<dbReference type="RefSeq" id="WP_083314439.1">
    <property type="nucleotide sequence ID" value="NZ_LT629792.1"/>
</dbReference>
<name>A0ABY0V8V2_9ACTO</name>
<evidence type="ECO:0000313" key="1">
    <source>
        <dbReference type="EMBL" id="SDT98217.1"/>
    </source>
</evidence>
<protein>
    <submittedName>
        <fullName evidence="1">Uncharacterized protein</fullName>
    </submittedName>
</protein>
<dbReference type="Pfam" id="PF20060">
    <property type="entry name" value="DUF6459"/>
    <property type="match status" value="1"/>
</dbReference>
<gene>
    <name evidence="1" type="ORF">SAMN04489714_1408</name>
</gene>
<dbReference type="Proteomes" id="UP000198976">
    <property type="component" value="Chromosome I"/>
</dbReference>
<sequence>MSTIRAAERYSRSTDGCLRWDMRRDMPTPLVLDFEERLKPDPARPIARDTLPDAGTWAANLTRGIIEVLLGRRPIMQLRRWVVPGLYDQIDATDFDPGGALPARRTSPAPCRVMSVSTCAIKPGTFETTVVFAVCGRIRAAALRLEDFRGRWLATALDII</sequence>
<accession>A0ABY0V8V2</accession>
<proteinExistence type="predicted"/>
<evidence type="ECO:0000313" key="2">
    <source>
        <dbReference type="Proteomes" id="UP000198976"/>
    </source>
</evidence>
<organism evidence="1 2">
    <name type="scientific">Schaalia radingae</name>
    <dbReference type="NCBI Taxonomy" id="131110"/>
    <lineage>
        <taxon>Bacteria</taxon>
        <taxon>Bacillati</taxon>
        <taxon>Actinomycetota</taxon>
        <taxon>Actinomycetes</taxon>
        <taxon>Actinomycetales</taxon>
        <taxon>Actinomycetaceae</taxon>
        <taxon>Schaalia</taxon>
    </lineage>
</organism>
<reference evidence="1 2" key="1">
    <citation type="submission" date="2016-10" db="EMBL/GenBank/DDBJ databases">
        <authorList>
            <person name="Varghese N."/>
            <person name="Submissions S."/>
        </authorList>
    </citation>
    <scope>NUCLEOTIDE SEQUENCE [LARGE SCALE GENOMIC DNA]</scope>
    <source>
        <strain evidence="1 2">DSM 9169</strain>
    </source>
</reference>
<keyword evidence="2" id="KW-1185">Reference proteome</keyword>